<dbReference type="AlphaFoldDB" id="A0A8E2DKR6"/>
<organism evidence="10 11">
    <name type="scientific">Obba rivulosa</name>
    <dbReference type="NCBI Taxonomy" id="1052685"/>
    <lineage>
        <taxon>Eukaryota</taxon>
        <taxon>Fungi</taxon>
        <taxon>Dikarya</taxon>
        <taxon>Basidiomycota</taxon>
        <taxon>Agaricomycotina</taxon>
        <taxon>Agaricomycetes</taxon>
        <taxon>Polyporales</taxon>
        <taxon>Gelatoporiaceae</taxon>
        <taxon>Obba</taxon>
    </lineage>
</organism>
<evidence type="ECO:0000313" key="10">
    <source>
        <dbReference type="EMBL" id="OCH91780.1"/>
    </source>
</evidence>
<evidence type="ECO:0000256" key="3">
    <source>
        <dbReference type="ARBA" id="ARBA00014212"/>
    </source>
</evidence>
<gene>
    <name evidence="10" type="ORF">OBBRIDRAFT_791891</name>
</gene>
<dbReference type="PANTHER" id="PTHR11247:SF8">
    <property type="entry name" value="PALMITOYL-PROTEIN THIOESTERASE 1"/>
    <property type="match status" value="1"/>
</dbReference>
<dbReference type="EC" id="3.1.2.22" evidence="2"/>
<keyword evidence="5 10" id="KW-0378">Hydrolase</keyword>
<evidence type="ECO:0000256" key="1">
    <source>
        <dbReference type="ARBA" id="ARBA00010758"/>
    </source>
</evidence>
<dbReference type="SUPFAM" id="SSF53474">
    <property type="entry name" value="alpha/beta-Hydrolases"/>
    <property type="match status" value="1"/>
</dbReference>
<dbReference type="GO" id="GO:0008474">
    <property type="term" value="F:palmitoyl-(protein) hydrolase activity"/>
    <property type="evidence" value="ECO:0007669"/>
    <property type="project" value="UniProtKB-EC"/>
</dbReference>
<evidence type="ECO:0000256" key="6">
    <source>
        <dbReference type="ARBA" id="ARBA00023157"/>
    </source>
</evidence>
<keyword evidence="11" id="KW-1185">Reference proteome</keyword>
<dbReference type="FunFam" id="3.40.50.1820:FF:000107">
    <property type="entry name" value="Palmitoyl-protein thioesterase 1"/>
    <property type="match status" value="1"/>
</dbReference>
<dbReference type="OrthoDB" id="10263094at2759"/>
<evidence type="ECO:0000256" key="9">
    <source>
        <dbReference type="SAM" id="SignalP"/>
    </source>
</evidence>
<keyword evidence="6" id="KW-1015">Disulfide bond</keyword>
<dbReference type="EMBL" id="KV722379">
    <property type="protein sequence ID" value="OCH91780.1"/>
    <property type="molecule type" value="Genomic_DNA"/>
</dbReference>
<sequence>MLLKILLTCLYTLCLTIRASAYPAEQAVLRGDAPRPLVIWHGMGDSYGSPGMLQFMDVVRKMHHGIFVHSIYLDEDLKEDEKAGFFGNMDENVERVAEQLANITELRNGFDAIGFSQGGQFLRAYVERYNSPPVNNLVTFGSQHMGISDLPMCGPYDLFCQLARRYAARGGVYNTWSQEHLVQAQYFRDPSQLDLYLKTNKFLTSINNEIPETANATYGQNFASLNALVLILFTADKTVVPKETSWFGSYAPPNSSDEQVAKTIVPMRMQPLYTGDWIGLRQLDERGAVRLDACEGEHMQLTRECWEPIVKNYVGGELSHHRSDISTVY</sequence>
<name>A0A8E2DKR6_9APHY</name>
<evidence type="ECO:0000256" key="4">
    <source>
        <dbReference type="ARBA" id="ARBA00022729"/>
    </source>
</evidence>
<dbReference type="InterPro" id="IPR029058">
    <property type="entry name" value="AB_hydrolase_fold"/>
</dbReference>
<reference evidence="10 11" key="1">
    <citation type="submission" date="2016-07" db="EMBL/GenBank/DDBJ databases">
        <title>Draft genome of the white-rot fungus Obba rivulosa 3A-2.</title>
        <authorList>
            <consortium name="DOE Joint Genome Institute"/>
            <person name="Miettinen O."/>
            <person name="Riley R."/>
            <person name="Acob R."/>
            <person name="Barry K."/>
            <person name="Cullen D."/>
            <person name="De Vries R."/>
            <person name="Hainaut M."/>
            <person name="Hatakka A."/>
            <person name="Henrissat B."/>
            <person name="Hilden K."/>
            <person name="Kuo R."/>
            <person name="Labutti K."/>
            <person name="Lipzen A."/>
            <person name="Makela M.R."/>
            <person name="Sandor L."/>
            <person name="Spatafora J.W."/>
            <person name="Grigoriev I.V."/>
            <person name="Hibbett D.S."/>
        </authorList>
    </citation>
    <scope>NUCLEOTIDE SEQUENCE [LARGE SCALE GENOMIC DNA]</scope>
    <source>
        <strain evidence="10 11">3A-2</strain>
    </source>
</reference>
<evidence type="ECO:0000256" key="7">
    <source>
        <dbReference type="ARBA" id="ARBA00023180"/>
    </source>
</evidence>
<dbReference type="PRINTS" id="PR00414">
    <property type="entry name" value="PPTHIESTRASE"/>
</dbReference>
<keyword evidence="7" id="KW-0325">Glycoprotein</keyword>
<dbReference type="Pfam" id="PF02089">
    <property type="entry name" value="Palm_thioest"/>
    <property type="match status" value="1"/>
</dbReference>
<protein>
    <recommendedName>
        <fullName evidence="3">Palmitoyl-protein thioesterase 1</fullName>
        <ecNumber evidence="2">3.1.2.22</ecNumber>
    </recommendedName>
    <alternativeName>
        <fullName evidence="8">Palmitoyl-protein hydrolase 1</fullName>
    </alternativeName>
</protein>
<proteinExistence type="inferred from homology"/>
<evidence type="ECO:0000256" key="5">
    <source>
        <dbReference type="ARBA" id="ARBA00022801"/>
    </source>
</evidence>
<dbReference type="PANTHER" id="PTHR11247">
    <property type="entry name" value="PALMITOYL-PROTEIN THIOESTERASE/DOLICHYLDIPHOSPHATASE 1"/>
    <property type="match status" value="1"/>
</dbReference>
<evidence type="ECO:0000313" key="11">
    <source>
        <dbReference type="Proteomes" id="UP000250043"/>
    </source>
</evidence>
<accession>A0A8E2DKR6</accession>
<feature type="signal peptide" evidence="9">
    <location>
        <begin position="1"/>
        <end position="21"/>
    </location>
</feature>
<dbReference type="Proteomes" id="UP000250043">
    <property type="component" value="Unassembled WGS sequence"/>
</dbReference>
<dbReference type="Gene3D" id="3.40.50.1820">
    <property type="entry name" value="alpha/beta hydrolase"/>
    <property type="match status" value="1"/>
</dbReference>
<feature type="chain" id="PRO_5034044110" description="Palmitoyl-protein thioesterase 1" evidence="9">
    <location>
        <begin position="22"/>
        <end position="329"/>
    </location>
</feature>
<comment type="similarity">
    <text evidence="1">Belongs to the palmitoyl-protein thioesterase family.</text>
</comment>
<evidence type="ECO:0000256" key="8">
    <source>
        <dbReference type="ARBA" id="ARBA00031934"/>
    </source>
</evidence>
<dbReference type="InterPro" id="IPR002472">
    <property type="entry name" value="Palm_thioest"/>
</dbReference>
<evidence type="ECO:0000256" key="2">
    <source>
        <dbReference type="ARBA" id="ARBA00012423"/>
    </source>
</evidence>
<keyword evidence="4 9" id="KW-0732">Signal</keyword>